<organism evidence="2 3">
    <name type="scientific">Bradyrhizobium symbiodeficiens</name>
    <dbReference type="NCBI Taxonomy" id="1404367"/>
    <lineage>
        <taxon>Bacteria</taxon>
        <taxon>Pseudomonadati</taxon>
        <taxon>Pseudomonadota</taxon>
        <taxon>Alphaproteobacteria</taxon>
        <taxon>Hyphomicrobiales</taxon>
        <taxon>Nitrobacteraceae</taxon>
        <taxon>Bradyrhizobium</taxon>
    </lineage>
</organism>
<keyword evidence="2" id="KW-0808">Transferase</keyword>
<gene>
    <name evidence="2" type="ORF">HAV00_04365</name>
</gene>
<accession>A0A6G8ZZ86</accession>
<dbReference type="Gene3D" id="3.90.550.10">
    <property type="entry name" value="Spore Coat Polysaccharide Biosynthesis Protein SpsA, Chain A"/>
    <property type="match status" value="1"/>
</dbReference>
<dbReference type="Proteomes" id="UP000500895">
    <property type="component" value="Chromosome"/>
</dbReference>
<dbReference type="InterPro" id="IPR029044">
    <property type="entry name" value="Nucleotide-diphossugar_trans"/>
</dbReference>
<dbReference type="GO" id="GO:0016758">
    <property type="term" value="F:hexosyltransferase activity"/>
    <property type="evidence" value="ECO:0007669"/>
    <property type="project" value="UniProtKB-ARBA"/>
</dbReference>
<evidence type="ECO:0000259" key="1">
    <source>
        <dbReference type="Pfam" id="PF00535"/>
    </source>
</evidence>
<dbReference type="Pfam" id="PF00535">
    <property type="entry name" value="Glycos_transf_2"/>
    <property type="match status" value="1"/>
</dbReference>
<dbReference type="RefSeq" id="WP_166466872.1">
    <property type="nucleotide sequence ID" value="NZ_CP050066.2"/>
</dbReference>
<dbReference type="EMBL" id="CP050066">
    <property type="protein sequence ID" value="QIP05532.1"/>
    <property type="molecule type" value="Genomic_DNA"/>
</dbReference>
<name>A0A6G8ZZ86_9BRAD</name>
<dbReference type="PANTHER" id="PTHR22916">
    <property type="entry name" value="GLYCOSYLTRANSFERASE"/>
    <property type="match status" value="1"/>
</dbReference>
<dbReference type="AlphaFoldDB" id="A0A6G8ZZ86"/>
<evidence type="ECO:0000313" key="3">
    <source>
        <dbReference type="Proteomes" id="UP000500895"/>
    </source>
</evidence>
<evidence type="ECO:0000313" key="2">
    <source>
        <dbReference type="EMBL" id="QIP05532.1"/>
    </source>
</evidence>
<dbReference type="EC" id="2.4.-.-" evidence="2"/>
<proteinExistence type="predicted"/>
<protein>
    <submittedName>
        <fullName evidence="2">Glycosyltransferase family A protein</fullName>
        <ecNumber evidence="2">2.4.-.-</ecNumber>
    </submittedName>
</protein>
<dbReference type="InterPro" id="IPR001173">
    <property type="entry name" value="Glyco_trans_2-like"/>
</dbReference>
<keyword evidence="2" id="KW-0328">Glycosyltransferase</keyword>
<dbReference type="PANTHER" id="PTHR22916:SF3">
    <property type="entry name" value="UDP-GLCNAC:BETAGAL BETA-1,3-N-ACETYLGLUCOSAMINYLTRANSFERASE-LIKE PROTEIN 1"/>
    <property type="match status" value="1"/>
</dbReference>
<reference evidence="2 3" key="1">
    <citation type="journal article" date="2020" name="Int. J. Syst. Evol. Microbiol.">
        <title>Description and complete genome sequences of Bradyrhizobium symbiodeficiens sp. nov., a non-symbiotic bacterium associated with legumes native to Canada.</title>
        <authorList>
            <person name="Bromfield E.S.P."/>
            <person name="Cloutier S."/>
            <person name="Nguyen H.D.T."/>
        </authorList>
    </citation>
    <scope>NUCLEOTIDE SEQUENCE [LARGE SCALE GENOMIC DNA]</scope>
    <source>
        <strain evidence="2 3">101S1MB</strain>
    </source>
</reference>
<sequence length="325" mass="36863">MTIPSIKSRLLNLLPEPVRNSSRLLTKRGRLVRKVKARKAARAASPHKYTDSPAVSLIIQSFNHRDNIETIVERLRLTTAQEVIVCEDGSVDGSEKAWRAQLTRPNDFVILSNDLHEIRTYNRAIKLAHGEFIGLLQDDDIPPTDPSWVDDVVKLFRKYPKMAILSGWNGWTFDLTDIDKSIGAPVGPAELFRDGRLDMMDPESKIPFQFVEAVGIGPMFFRRTDFQALGGFDEQLSRPGEPGIWLDYDISLRAWLSDRWVGVYQPKPFERNVGGQGTVMFGNAVRSANFTRNLERFKQNYSDHLPSVRAKVEGLNEQLVPRSSQ</sequence>
<dbReference type="CDD" id="cd00761">
    <property type="entry name" value="Glyco_tranf_GTA_type"/>
    <property type="match status" value="1"/>
</dbReference>
<dbReference type="SUPFAM" id="SSF53448">
    <property type="entry name" value="Nucleotide-diphospho-sugar transferases"/>
    <property type="match status" value="1"/>
</dbReference>
<feature type="domain" description="Glycosyltransferase 2-like" evidence="1">
    <location>
        <begin position="56"/>
        <end position="166"/>
    </location>
</feature>